<evidence type="ECO:0000256" key="4">
    <source>
        <dbReference type="ARBA" id="ARBA00022645"/>
    </source>
</evidence>
<evidence type="ECO:0000256" key="3">
    <source>
        <dbReference type="ARBA" id="ARBA00007739"/>
    </source>
</evidence>
<keyword evidence="16" id="KW-1185">Reference proteome</keyword>
<dbReference type="InterPro" id="IPR036950">
    <property type="entry name" value="PBP_transglycosylase"/>
</dbReference>
<evidence type="ECO:0000256" key="11">
    <source>
        <dbReference type="ARBA" id="ARBA00049902"/>
    </source>
</evidence>
<evidence type="ECO:0000256" key="9">
    <source>
        <dbReference type="ARBA" id="ARBA00023268"/>
    </source>
</evidence>
<feature type="domain" description="Penicillin-binding protein transpeptidase" evidence="13">
    <location>
        <begin position="328"/>
        <end position="594"/>
    </location>
</feature>
<keyword evidence="5" id="KW-0645">Protease</keyword>
<keyword evidence="6" id="KW-0328">Glycosyltransferase</keyword>
<dbReference type="PANTHER" id="PTHR32282">
    <property type="entry name" value="BINDING PROTEIN TRANSPEPTIDASE, PUTATIVE-RELATED"/>
    <property type="match status" value="1"/>
</dbReference>
<dbReference type="PANTHER" id="PTHR32282:SF33">
    <property type="entry name" value="PEPTIDOGLYCAN GLYCOSYLTRANSFERASE"/>
    <property type="match status" value="1"/>
</dbReference>
<name>A0ABZ2Y8E3_9BACT</name>
<comment type="pathway">
    <text evidence="1">Cell wall biogenesis; peptidoglycan biosynthesis.</text>
</comment>
<protein>
    <recommendedName>
        <fullName evidence="10">peptidoglycan glycosyltransferase</fullName>
        <ecNumber evidence="10">2.4.99.28</ecNumber>
    </recommendedName>
</protein>
<gene>
    <name evidence="15" type="ORF">QBE54_06655</name>
</gene>
<evidence type="ECO:0000313" key="15">
    <source>
        <dbReference type="EMBL" id="WZL75278.1"/>
    </source>
</evidence>
<evidence type="ECO:0000256" key="6">
    <source>
        <dbReference type="ARBA" id="ARBA00022676"/>
    </source>
</evidence>
<keyword evidence="9" id="KW-0511">Multifunctional enzyme</keyword>
<keyword evidence="12" id="KW-0472">Membrane</keyword>
<evidence type="ECO:0000256" key="5">
    <source>
        <dbReference type="ARBA" id="ARBA00022670"/>
    </source>
</evidence>
<sequence>MKERTKLKRENNKKKKSTSFLRWVFASFLVGLLTGIVAVGLAWFLWGSELKAVSAQIDSFRPKFTTRIYDARGRLVDEVFVENREFASFEEIPEILKKAFIASEDQHFYSHPGVDLTGIVRAFLANIERGWGAEGASTITQQLARNQFLELRKTFDRKIKEAMLAILLEKKYPKEKILEAYLNQIYFGHGAYGVKSAARVFFGKDLSELNLAECAMLTGIARSPYNFSPYIDFEAAQRQQRRVLERMQELGFITQKQKEEALATPIVLAGLEKKHSPAPYFVDFVLKELLKLYDEEMVFGGGLKVYTTLDLDLQKKAKEALLESGFQGAILCMDPATGFIKAMVGGRDYQESKFNRAYQAHRQPGSTFKPFIYTAAMDSGFTPSSIIVDEPITFPNGWEPQNYDRRFRGEVTLREGLEESINIVGIKLLQEVGIDRVIEYARKMGIQSPLRKDLSLALGTSEVTLLELVRAYSAFANQGKIPQPVAILRVEDFDGKVIYSNSPSVRQAISPQTAYIMARLLEGVLLRGTGKRAYFGRPAGGKTGTTEDYVDAWFIGFSPQLVCGVFVGNDDRTPLGPSKTGGVVAAPIFKKVMEAYHRDLPVKDFTKPSGVVELEVCAKSGLLPSSTCPRVKTAFKEGTEPTFICNQLH</sequence>
<dbReference type="Pfam" id="PF00905">
    <property type="entry name" value="Transpeptidase"/>
    <property type="match status" value="1"/>
</dbReference>
<comment type="catalytic activity">
    <reaction evidence="11">
        <text>[GlcNAc-(1-&gt;4)-Mur2Ac(oyl-L-Ala-gamma-D-Glu-L-Lys-D-Ala-D-Ala)](n)-di-trans,octa-cis-undecaprenyl diphosphate + beta-D-GlcNAc-(1-&gt;4)-Mur2Ac(oyl-L-Ala-gamma-D-Glu-L-Lys-D-Ala-D-Ala)-di-trans,octa-cis-undecaprenyl diphosphate = [GlcNAc-(1-&gt;4)-Mur2Ac(oyl-L-Ala-gamma-D-Glu-L-Lys-D-Ala-D-Ala)](n+1)-di-trans,octa-cis-undecaprenyl diphosphate + di-trans,octa-cis-undecaprenyl diphosphate + H(+)</text>
        <dbReference type="Rhea" id="RHEA:23708"/>
        <dbReference type="Rhea" id="RHEA-COMP:9602"/>
        <dbReference type="Rhea" id="RHEA-COMP:9603"/>
        <dbReference type="ChEBI" id="CHEBI:15378"/>
        <dbReference type="ChEBI" id="CHEBI:58405"/>
        <dbReference type="ChEBI" id="CHEBI:60033"/>
        <dbReference type="ChEBI" id="CHEBI:78435"/>
        <dbReference type="EC" id="2.4.99.28"/>
    </reaction>
</comment>
<dbReference type="RefSeq" id="WP_369017424.1">
    <property type="nucleotide sequence ID" value="NZ_CP121689.1"/>
</dbReference>
<dbReference type="InterPro" id="IPR001460">
    <property type="entry name" value="PCN-bd_Tpept"/>
</dbReference>
<dbReference type="Gene3D" id="3.40.710.10">
    <property type="entry name" value="DD-peptidase/beta-lactamase superfamily"/>
    <property type="match status" value="1"/>
</dbReference>
<evidence type="ECO:0000256" key="2">
    <source>
        <dbReference type="ARBA" id="ARBA00007090"/>
    </source>
</evidence>
<dbReference type="EC" id="2.4.99.28" evidence="10"/>
<dbReference type="EMBL" id="CP121689">
    <property type="protein sequence ID" value="WZL75278.1"/>
    <property type="molecule type" value="Genomic_DNA"/>
</dbReference>
<evidence type="ECO:0000256" key="7">
    <source>
        <dbReference type="ARBA" id="ARBA00022679"/>
    </source>
</evidence>
<proteinExistence type="inferred from homology"/>
<keyword evidence="12" id="KW-1133">Transmembrane helix</keyword>
<dbReference type="InterPro" id="IPR012338">
    <property type="entry name" value="Beta-lactam/transpept-like"/>
</dbReference>
<evidence type="ECO:0000259" key="13">
    <source>
        <dbReference type="Pfam" id="PF00905"/>
    </source>
</evidence>
<dbReference type="NCBIfam" id="TIGR02074">
    <property type="entry name" value="PBP_1a_fam"/>
    <property type="match status" value="1"/>
</dbReference>
<evidence type="ECO:0000313" key="16">
    <source>
        <dbReference type="Proteomes" id="UP001461341"/>
    </source>
</evidence>
<dbReference type="Proteomes" id="UP001461341">
    <property type="component" value="Chromosome"/>
</dbReference>
<dbReference type="Pfam" id="PF00912">
    <property type="entry name" value="Transgly"/>
    <property type="match status" value="1"/>
</dbReference>
<evidence type="ECO:0000259" key="14">
    <source>
        <dbReference type="Pfam" id="PF00912"/>
    </source>
</evidence>
<feature type="transmembrane region" description="Helical" evidence="12">
    <location>
        <begin position="20"/>
        <end position="46"/>
    </location>
</feature>
<comment type="similarity">
    <text evidence="3">In the N-terminal section; belongs to the glycosyltransferase 51 family.</text>
</comment>
<keyword evidence="7" id="KW-0808">Transferase</keyword>
<evidence type="ECO:0000256" key="8">
    <source>
        <dbReference type="ARBA" id="ARBA00022801"/>
    </source>
</evidence>
<organism evidence="15 16">
    <name type="scientific">Thermatribacter velox</name>
    <dbReference type="NCBI Taxonomy" id="3039681"/>
    <lineage>
        <taxon>Bacteria</taxon>
        <taxon>Pseudomonadati</taxon>
        <taxon>Atribacterota</taxon>
        <taxon>Atribacteria</taxon>
        <taxon>Atribacterales</taxon>
        <taxon>Thermatribacteraceae</taxon>
        <taxon>Thermatribacter</taxon>
    </lineage>
</organism>
<keyword evidence="8" id="KW-0378">Hydrolase</keyword>
<keyword evidence="4" id="KW-0121">Carboxypeptidase</keyword>
<evidence type="ECO:0000256" key="12">
    <source>
        <dbReference type="SAM" id="Phobius"/>
    </source>
</evidence>
<dbReference type="InterPro" id="IPR050396">
    <property type="entry name" value="Glycosyltr_51/Transpeptidase"/>
</dbReference>
<evidence type="ECO:0000256" key="1">
    <source>
        <dbReference type="ARBA" id="ARBA00004752"/>
    </source>
</evidence>
<dbReference type="Gene3D" id="1.10.3810.10">
    <property type="entry name" value="Biosynthetic peptidoglycan transglycosylase-like"/>
    <property type="match status" value="1"/>
</dbReference>
<comment type="similarity">
    <text evidence="2">In the C-terminal section; belongs to the transpeptidase family.</text>
</comment>
<reference evidence="15 16" key="1">
    <citation type="submission" date="2023-03" db="EMBL/GenBank/DDBJ databases">
        <title>Novel Species.</title>
        <authorList>
            <person name="Ma S."/>
        </authorList>
    </citation>
    <scope>NUCLEOTIDE SEQUENCE [LARGE SCALE GENOMIC DNA]</scope>
    <source>
        <strain evidence="15 16">B11</strain>
    </source>
</reference>
<dbReference type="SUPFAM" id="SSF53955">
    <property type="entry name" value="Lysozyme-like"/>
    <property type="match status" value="1"/>
</dbReference>
<keyword evidence="12" id="KW-0812">Transmembrane</keyword>
<dbReference type="InterPro" id="IPR001264">
    <property type="entry name" value="Glyco_trans_51"/>
</dbReference>
<accession>A0ABZ2Y8E3</accession>
<feature type="domain" description="Glycosyl transferase family 51" evidence="14">
    <location>
        <begin position="75"/>
        <end position="248"/>
    </location>
</feature>
<evidence type="ECO:0000256" key="10">
    <source>
        <dbReference type="ARBA" id="ARBA00044770"/>
    </source>
</evidence>
<dbReference type="InterPro" id="IPR023346">
    <property type="entry name" value="Lysozyme-like_dom_sf"/>
</dbReference>
<dbReference type="SUPFAM" id="SSF56601">
    <property type="entry name" value="beta-lactamase/transpeptidase-like"/>
    <property type="match status" value="1"/>
</dbReference>